<protein>
    <submittedName>
        <fullName evidence="2">Uncharacterized protein</fullName>
    </submittedName>
</protein>
<gene>
    <name evidence="2" type="ORF">RN001_007657</name>
</gene>
<dbReference type="Proteomes" id="UP001353858">
    <property type="component" value="Unassembled WGS sequence"/>
</dbReference>
<sequence>MNCNLDLIISSIVLNYLNKIDKNIGNLFQKKTNALTLAKGSPIINDIFDHFIQTNSKSKKIKFNAIVDDDTDEQSSEDDDDVTQINLTSSNSTDHVKLETNCNRSGGSVSELEDKSSKKSDVDNIHLEQPGSSKEPTVMETHQLQNQDNTTENEYMFERNMLDHSDHLMVNSYSGTHRNFNNGNMRNTFDNYFGYMQQQQEYINKNHDNHRRYKRWSVPNKNNKNKYFKKSNKKKNSKHSSKER</sequence>
<dbReference type="AlphaFoldDB" id="A0AAN7S976"/>
<proteinExistence type="predicted"/>
<feature type="compositionally biased region" description="Acidic residues" evidence="1">
    <location>
        <begin position="69"/>
        <end position="82"/>
    </location>
</feature>
<keyword evidence="3" id="KW-1185">Reference proteome</keyword>
<reference evidence="3" key="1">
    <citation type="submission" date="2023-01" db="EMBL/GenBank/DDBJ databases">
        <title>Key to firefly adult light organ development and bioluminescence: homeobox transcription factors regulate luciferase expression and transportation to peroxisome.</title>
        <authorList>
            <person name="Fu X."/>
        </authorList>
    </citation>
    <scope>NUCLEOTIDE SEQUENCE [LARGE SCALE GENOMIC DNA]</scope>
</reference>
<evidence type="ECO:0000256" key="1">
    <source>
        <dbReference type="SAM" id="MobiDB-lite"/>
    </source>
</evidence>
<feature type="compositionally biased region" description="Polar residues" evidence="1">
    <location>
        <begin position="130"/>
        <end position="149"/>
    </location>
</feature>
<dbReference type="EMBL" id="JARPUR010000003">
    <property type="protein sequence ID" value="KAK4879511.1"/>
    <property type="molecule type" value="Genomic_DNA"/>
</dbReference>
<accession>A0AAN7S976</accession>
<feature type="compositionally biased region" description="Basic and acidic residues" evidence="1">
    <location>
        <begin position="112"/>
        <end position="126"/>
    </location>
</feature>
<evidence type="ECO:0000313" key="2">
    <source>
        <dbReference type="EMBL" id="KAK4879511.1"/>
    </source>
</evidence>
<organism evidence="2 3">
    <name type="scientific">Aquatica leii</name>
    <dbReference type="NCBI Taxonomy" id="1421715"/>
    <lineage>
        <taxon>Eukaryota</taxon>
        <taxon>Metazoa</taxon>
        <taxon>Ecdysozoa</taxon>
        <taxon>Arthropoda</taxon>
        <taxon>Hexapoda</taxon>
        <taxon>Insecta</taxon>
        <taxon>Pterygota</taxon>
        <taxon>Neoptera</taxon>
        <taxon>Endopterygota</taxon>
        <taxon>Coleoptera</taxon>
        <taxon>Polyphaga</taxon>
        <taxon>Elateriformia</taxon>
        <taxon>Elateroidea</taxon>
        <taxon>Lampyridae</taxon>
        <taxon>Luciolinae</taxon>
        <taxon>Aquatica</taxon>
    </lineage>
</organism>
<evidence type="ECO:0000313" key="3">
    <source>
        <dbReference type="Proteomes" id="UP001353858"/>
    </source>
</evidence>
<feature type="compositionally biased region" description="Basic residues" evidence="1">
    <location>
        <begin position="223"/>
        <end position="244"/>
    </location>
</feature>
<comment type="caution">
    <text evidence="2">The sequence shown here is derived from an EMBL/GenBank/DDBJ whole genome shotgun (WGS) entry which is preliminary data.</text>
</comment>
<feature type="region of interest" description="Disordered" evidence="1">
    <location>
        <begin position="212"/>
        <end position="244"/>
    </location>
</feature>
<feature type="region of interest" description="Disordered" evidence="1">
    <location>
        <begin position="69"/>
        <end position="149"/>
    </location>
</feature>
<name>A0AAN7S976_9COLE</name>